<dbReference type="EMBL" id="FWZT01000011">
    <property type="protein sequence ID" value="SMF36570.1"/>
    <property type="molecule type" value="Genomic_DNA"/>
</dbReference>
<organism evidence="2 3">
    <name type="scientific">Pseudobacteriovorax antillogorgiicola</name>
    <dbReference type="NCBI Taxonomy" id="1513793"/>
    <lineage>
        <taxon>Bacteria</taxon>
        <taxon>Pseudomonadati</taxon>
        <taxon>Bdellovibrionota</taxon>
        <taxon>Oligoflexia</taxon>
        <taxon>Oligoflexales</taxon>
        <taxon>Pseudobacteriovoracaceae</taxon>
        <taxon>Pseudobacteriovorax</taxon>
    </lineage>
</organism>
<evidence type="ECO:0000313" key="2">
    <source>
        <dbReference type="EMBL" id="SMF36570.1"/>
    </source>
</evidence>
<dbReference type="PANTHER" id="PTHR33877">
    <property type="entry name" value="SLL1193 PROTEIN"/>
    <property type="match status" value="1"/>
</dbReference>
<feature type="domain" description="HNH nuclease" evidence="1">
    <location>
        <begin position="71"/>
        <end position="124"/>
    </location>
</feature>
<keyword evidence="2" id="KW-0540">Nuclease</keyword>
<protein>
    <submittedName>
        <fullName evidence="2">5-methylcytosine-specific restriction endonuclease McrA</fullName>
    </submittedName>
</protein>
<gene>
    <name evidence="2" type="ORF">SAMN06296036_11149</name>
</gene>
<dbReference type="InterPro" id="IPR029471">
    <property type="entry name" value="HNH_5"/>
</dbReference>
<dbReference type="OrthoDB" id="5292478at2"/>
<keyword evidence="2" id="KW-0378">Hydrolase</keyword>
<dbReference type="InterPro" id="IPR003615">
    <property type="entry name" value="HNH_nuc"/>
</dbReference>
<keyword evidence="2" id="KW-0255">Endonuclease</keyword>
<dbReference type="InterPro" id="IPR052892">
    <property type="entry name" value="NA-targeting_endonuclease"/>
</dbReference>
<dbReference type="RefSeq" id="WP_132320193.1">
    <property type="nucleotide sequence ID" value="NZ_FWZT01000011.1"/>
</dbReference>
<dbReference type="STRING" id="1513793.SAMN06296036_11149"/>
<evidence type="ECO:0000259" key="1">
    <source>
        <dbReference type="SMART" id="SM00507"/>
    </source>
</evidence>
<dbReference type="CDD" id="cd00085">
    <property type="entry name" value="HNHc"/>
    <property type="match status" value="1"/>
</dbReference>
<dbReference type="Gene3D" id="1.10.30.50">
    <property type="match status" value="1"/>
</dbReference>
<dbReference type="Pfam" id="PF14279">
    <property type="entry name" value="HNH_5"/>
    <property type="match status" value="1"/>
</dbReference>
<dbReference type="PANTHER" id="PTHR33877:SF2">
    <property type="entry name" value="OS07G0170200 PROTEIN"/>
    <property type="match status" value="1"/>
</dbReference>
<name>A0A1Y6BYX0_9BACT</name>
<accession>A0A1Y6BYX0</accession>
<keyword evidence="3" id="KW-1185">Reference proteome</keyword>
<dbReference type="AlphaFoldDB" id="A0A1Y6BYX0"/>
<proteinExistence type="predicted"/>
<dbReference type="GO" id="GO:0004519">
    <property type="term" value="F:endonuclease activity"/>
    <property type="evidence" value="ECO:0007669"/>
    <property type="project" value="UniProtKB-KW"/>
</dbReference>
<reference evidence="3" key="1">
    <citation type="submission" date="2017-04" db="EMBL/GenBank/DDBJ databases">
        <authorList>
            <person name="Varghese N."/>
            <person name="Submissions S."/>
        </authorList>
    </citation>
    <scope>NUCLEOTIDE SEQUENCE [LARGE SCALE GENOMIC DNA]</scope>
    <source>
        <strain evidence="3">RKEM611</strain>
    </source>
</reference>
<dbReference type="Proteomes" id="UP000192907">
    <property type="component" value="Unassembled WGS sequence"/>
</dbReference>
<dbReference type="SMART" id="SM00507">
    <property type="entry name" value="HNHc"/>
    <property type="match status" value="1"/>
</dbReference>
<evidence type="ECO:0000313" key="3">
    <source>
        <dbReference type="Proteomes" id="UP000192907"/>
    </source>
</evidence>
<sequence>MRTLVLNASYEPIDVVTWQRAITLVMKEKAEMISSHVTKVRSVSRSFSAPKVIRLKRYISVIKSLHQGAPYSRINVFKRDRFQCQYCAKQLNAKSATIDHVVPQSKGGGDTWENTVCCCEQCNRKKGNHTLDQAKMVLIAKPKRPSAFTYILNQLEEFGLNELFGAAHS</sequence>